<comment type="caution">
    <text evidence="2">The sequence shown here is derived from an EMBL/GenBank/DDBJ whole genome shotgun (WGS) entry which is preliminary data.</text>
</comment>
<evidence type="ECO:0000256" key="1">
    <source>
        <dbReference type="SAM" id="MobiDB-lite"/>
    </source>
</evidence>
<organism evidence="2 3">
    <name type="scientific">Granulicella sibirica</name>
    <dbReference type="NCBI Taxonomy" id="2479048"/>
    <lineage>
        <taxon>Bacteria</taxon>
        <taxon>Pseudomonadati</taxon>
        <taxon>Acidobacteriota</taxon>
        <taxon>Terriglobia</taxon>
        <taxon>Terriglobales</taxon>
        <taxon>Acidobacteriaceae</taxon>
        <taxon>Granulicella</taxon>
    </lineage>
</organism>
<evidence type="ECO:0000313" key="2">
    <source>
        <dbReference type="EMBL" id="RXH56082.1"/>
    </source>
</evidence>
<dbReference type="OrthoDB" id="118663at2"/>
<name>A0A4Q0T051_9BACT</name>
<dbReference type="AlphaFoldDB" id="A0A4Q0T051"/>
<sequence>MATEVQEAAKLQQLAHENPDDIEVAAGRDREQLEGWVPALATEAETREALEKAFDYRGDVTITRKDGSVVEGYLFDRRSGSSLSDSYVRIIPSKERTKVNVAYSEIAALAFTGRDTAAGKTFEAWVKKYWEKKAAGERNIQIEPEKLD</sequence>
<feature type="region of interest" description="Disordered" evidence="1">
    <location>
        <begin position="1"/>
        <end position="20"/>
    </location>
</feature>
<reference evidence="3" key="2">
    <citation type="submission" date="2019-02" db="EMBL/GenBank/DDBJ databases">
        <title>Granulicella sibirica sp. nov., a psychrotolerant acidobacterium isolated from an organic soil layer in forested tundra, West Siberia.</title>
        <authorList>
            <person name="Oshkin I.Y."/>
            <person name="Kulichevskaya I.S."/>
            <person name="Rijpstra W.I.C."/>
            <person name="Sinninghe Damste J.S."/>
            <person name="Rakitin A.L."/>
            <person name="Ravin N.V."/>
            <person name="Dedysh S.N."/>
        </authorList>
    </citation>
    <scope>NUCLEOTIDE SEQUENCE [LARGE SCALE GENOMIC DNA]</scope>
    <source>
        <strain evidence="3">AF10</strain>
    </source>
</reference>
<dbReference type="Proteomes" id="UP000289437">
    <property type="component" value="Unassembled WGS sequence"/>
</dbReference>
<protein>
    <submittedName>
        <fullName evidence="2">Uncharacterized protein</fullName>
    </submittedName>
</protein>
<gene>
    <name evidence="2" type="ORF">GRAN_2939</name>
</gene>
<accession>A0A4Q0T051</accession>
<reference evidence="2 3" key="1">
    <citation type="submission" date="2018-11" db="EMBL/GenBank/DDBJ databases">
        <authorList>
            <person name="Mardanov A.V."/>
            <person name="Ravin N.V."/>
            <person name="Dedysh S.N."/>
        </authorList>
    </citation>
    <scope>NUCLEOTIDE SEQUENCE [LARGE SCALE GENOMIC DNA]</scope>
    <source>
        <strain evidence="2 3">AF10</strain>
    </source>
</reference>
<evidence type="ECO:0000313" key="3">
    <source>
        <dbReference type="Proteomes" id="UP000289437"/>
    </source>
</evidence>
<proteinExistence type="predicted"/>
<dbReference type="EMBL" id="RDSM01000002">
    <property type="protein sequence ID" value="RXH56082.1"/>
    <property type="molecule type" value="Genomic_DNA"/>
</dbReference>
<dbReference type="RefSeq" id="WP_128913609.1">
    <property type="nucleotide sequence ID" value="NZ_RDSM01000002.1"/>
</dbReference>
<keyword evidence="3" id="KW-1185">Reference proteome</keyword>